<dbReference type="Gene3D" id="3.30.1330.40">
    <property type="entry name" value="RutC-like"/>
    <property type="match status" value="1"/>
</dbReference>
<dbReference type="Proteomes" id="UP000256328">
    <property type="component" value="Unassembled WGS sequence"/>
</dbReference>
<dbReference type="SUPFAM" id="SSF55298">
    <property type="entry name" value="YjgF-like"/>
    <property type="match status" value="1"/>
</dbReference>
<dbReference type="PANTHER" id="PTHR11803:SF58">
    <property type="entry name" value="PROTEIN HMF1-RELATED"/>
    <property type="match status" value="1"/>
</dbReference>
<dbReference type="PANTHER" id="PTHR11803">
    <property type="entry name" value="2-IMINOBUTANOATE/2-IMINOPROPANOATE DEAMINASE RIDA"/>
    <property type="match status" value="1"/>
</dbReference>
<keyword evidence="3" id="KW-1185">Reference proteome</keyword>
<reference evidence="2 3" key="1">
    <citation type="journal article" date="2018" name="IMA Fungus">
        <title>IMA Genome-F 9: Draft genome sequence of Annulohypoxylon stygium, Aspergillus mulundensis, Berkeleyomyces basicola (syn. Thielaviopsis basicola), Ceratocystis smalleyi, two Cercospora beticola strains, Coleophoma cylindrospora, Fusarium fracticaudum, Phialophora cf. hyalina, and Morchella septimelata.</title>
        <authorList>
            <person name="Wingfield B.D."/>
            <person name="Bills G.F."/>
            <person name="Dong Y."/>
            <person name="Huang W."/>
            <person name="Nel W.J."/>
            <person name="Swalarsk-Parry B.S."/>
            <person name="Vaghefi N."/>
            <person name="Wilken P.M."/>
            <person name="An Z."/>
            <person name="de Beer Z.W."/>
            <person name="De Vos L."/>
            <person name="Chen L."/>
            <person name="Duong T.A."/>
            <person name="Gao Y."/>
            <person name="Hammerbacher A."/>
            <person name="Kikkert J.R."/>
            <person name="Li Y."/>
            <person name="Li H."/>
            <person name="Li K."/>
            <person name="Li Q."/>
            <person name="Liu X."/>
            <person name="Ma X."/>
            <person name="Naidoo K."/>
            <person name="Pethybridge S.J."/>
            <person name="Sun J."/>
            <person name="Steenkamp E.T."/>
            <person name="van der Nest M.A."/>
            <person name="van Wyk S."/>
            <person name="Wingfield M.J."/>
            <person name="Xiong C."/>
            <person name="Yue Q."/>
            <person name="Zhang X."/>
        </authorList>
    </citation>
    <scope>NUCLEOTIDE SEQUENCE [LARGE SCALE GENOMIC DNA]</scope>
    <source>
        <strain evidence="2 3">BP5796</strain>
    </source>
</reference>
<dbReference type="GO" id="GO:0005829">
    <property type="term" value="C:cytosol"/>
    <property type="evidence" value="ECO:0007669"/>
    <property type="project" value="TreeGrafter"/>
</dbReference>
<dbReference type="CDD" id="cd00448">
    <property type="entry name" value="YjgF_YER057c_UK114_family"/>
    <property type="match status" value="1"/>
</dbReference>
<name>A0A3D8S9W6_9HELO</name>
<dbReference type="GO" id="GO:0019239">
    <property type="term" value="F:deaminase activity"/>
    <property type="evidence" value="ECO:0007669"/>
    <property type="project" value="TreeGrafter"/>
</dbReference>
<accession>A0A3D8S9W6</accession>
<dbReference type="EMBL" id="PDLN01000006">
    <property type="protein sequence ID" value="RDW83147.1"/>
    <property type="molecule type" value="Genomic_DNA"/>
</dbReference>
<evidence type="ECO:0000313" key="2">
    <source>
        <dbReference type="EMBL" id="RDW83147.1"/>
    </source>
</evidence>
<comment type="caution">
    <text evidence="2">The sequence shown here is derived from an EMBL/GenBank/DDBJ whole genome shotgun (WGS) entry which is preliminary data.</text>
</comment>
<dbReference type="OrthoDB" id="309640at2759"/>
<proteinExistence type="inferred from homology"/>
<dbReference type="InterPro" id="IPR035959">
    <property type="entry name" value="RutC-like_sf"/>
</dbReference>
<organism evidence="2 3">
    <name type="scientific">Coleophoma crateriformis</name>
    <dbReference type="NCBI Taxonomy" id="565419"/>
    <lineage>
        <taxon>Eukaryota</taxon>
        <taxon>Fungi</taxon>
        <taxon>Dikarya</taxon>
        <taxon>Ascomycota</taxon>
        <taxon>Pezizomycotina</taxon>
        <taxon>Leotiomycetes</taxon>
        <taxon>Helotiales</taxon>
        <taxon>Dermateaceae</taxon>
        <taxon>Coleophoma</taxon>
    </lineage>
</organism>
<protein>
    <submittedName>
        <fullName evidence="2">Uncharacterized protein</fullName>
    </submittedName>
</protein>
<dbReference type="Pfam" id="PF01042">
    <property type="entry name" value="Ribonuc_L-PSP"/>
    <property type="match status" value="1"/>
</dbReference>
<sequence length="85" mass="9195">MTSKSITELSTKDAPAPAPMPVFSRAIKANGMAQTFKNIVAILEAAGSDFTQIVKLNVYLKSYDDFGPMNGVYITHFGDPKPART</sequence>
<gene>
    <name evidence="2" type="ORF">BP5796_04638</name>
</gene>
<evidence type="ECO:0000313" key="3">
    <source>
        <dbReference type="Proteomes" id="UP000256328"/>
    </source>
</evidence>
<dbReference type="InterPro" id="IPR006175">
    <property type="entry name" value="YjgF/YER057c/UK114"/>
</dbReference>
<dbReference type="AlphaFoldDB" id="A0A3D8S9W6"/>
<evidence type="ECO:0000256" key="1">
    <source>
        <dbReference type="ARBA" id="ARBA00010552"/>
    </source>
</evidence>
<comment type="similarity">
    <text evidence="1">Belongs to the RutC family.</text>
</comment>